<dbReference type="RefSeq" id="XP_004709283.1">
    <property type="nucleotide sequence ID" value="XM_004709226.2"/>
</dbReference>
<proteinExistence type="inferred from homology"/>
<keyword evidence="5 7" id="KW-0732">Signal</keyword>
<name>A0ABM0IWE3_ECHTE</name>
<dbReference type="PRINTS" id="PR01888">
    <property type="entry name" value="NROPEPTIDEBW"/>
</dbReference>
<evidence type="ECO:0000256" key="2">
    <source>
        <dbReference type="ARBA" id="ARBA00005292"/>
    </source>
</evidence>
<keyword evidence="4" id="KW-0165">Cleavage on pair of basic residues</keyword>
<gene>
    <name evidence="9" type="primary">NPB</name>
</gene>
<sequence>MALPTTLATAALAFALLLAPAGRAWYKPPNGRSYYSVGRAAGLLSGSHTSPYARRAQATVHSPALRPSLQKPAVCIRHVAPSLQSCARLPDGGTFQCKADVLLSLRPTDCSKGRTRAGLTRGPAPPPAN</sequence>
<dbReference type="GO" id="GO:0007218">
    <property type="term" value="P:neuropeptide signaling pathway"/>
    <property type="evidence" value="ECO:0007669"/>
    <property type="project" value="UniProtKB-KW"/>
</dbReference>
<evidence type="ECO:0000256" key="5">
    <source>
        <dbReference type="ARBA" id="ARBA00022729"/>
    </source>
</evidence>
<dbReference type="InterPro" id="IPR013297">
    <property type="entry name" value="Neuropept_BW_pre"/>
</dbReference>
<accession>A0ABM0IWE3</accession>
<keyword evidence="3" id="KW-0964">Secreted</keyword>
<dbReference type="Pfam" id="PF15180">
    <property type="entry name" value="NPBW"/>
    <property type="match status" value="1"/>
</dbReference>
<evidence type="ECO:0000256" key="6">
    <source>
        <dbReference type="ARBA" id="ARBA00023320"/>
    </source>
</evidence>
<dbReference type="PANTHER" id="PTHR28553">
    <property type="entry name" value="NEUROPEPTIDE B"/>
    <property type="match status" value="1"/>
</dbReference>
<dbReference type="PANTHER" id="PTHR28553:SF1">
    <property type="entry name" value="NEUROPEPTIDE B"/>
    <property type="match status" value="1"/>
</dbReference>
<evidence type="ECO:0000256" key="7">
    <source>
        <dbReference type="SAM" id="SignalP"/>
    </source>
</evidence>
<feature type="chain" id="PRO_5046883055" evidence="7">
    <location>
        <begin position="25"/>
        <end position="129"/>
    </location>
</feature>
<keyword evidence="6 9" id="KW-0527">Neuropeptide</keyword>
<comment type="subcellular location">
    <subcellularLocation>
        <location evidence="1">Secreted</location>
    </subcellularLocation>
</comment>
<dbReference type="GeneID" id="101662584"/>
<evidence type="ECO:0000313" key="8">
    <source>
        <dbReference type="Proteomes" id="UP000694863"/>
    </source>
</evidence>
<evidence type="ECO:0000313" key="9">
    <source>
        <dbReference type="RefSeq" id="XP_004709283.1"/>
    </source>
</evidence>
<organism evidence="8 9">
    <name type="scientific">Echinops telfairi</name>
    <name type="common">Lesser hedgehog tenrec</name>
    <dbReference type="NCBI Taxonomy" id="9371"/>
    <lineage>
        <taxon>Eukaryota</taxon>
        <taxon>Metazoa</taxon>
        <taxon>Chordata</taxon>
        <taxon>Craniata</taxon>
        <taxon>Vertebrata</taxon>
        <taxon>Euteleostomi</taxon>
        <taxon>Mammalia</taxon>
        <taxon>Eutheria</taxon>
        <taxon>Afrotheria</taxon>
        <taxon>Tenrecidae</taxon>
        <taxon>Tenrecinae</taxon>
        <taxon>Echinops</taxon>
    </lineage>
</organism>
<evidence type="ECO:0000256" key="1">
    <source>
        <dbReference type="ARBA" id="ARBA00004613"/>
    </source>
</evidence>
<comment type="similarity">
    <text evidence="2">Belongs to the neuropeptide B/W family.</text>
</comment>
<keyword evidence="8" id="KW-1185">Reference proteome</keyword>
<feature type="signal peptide" evidence="7">
    <location>
        <begin position="1"/>
        <end position="24"/>
    </location>
</feature>
<dbReference type="Proteomes" id="UP000694863">
    <property type="component" value="Unplaced"/>
</dbReference>
<evidence type="ECO:0000256" key="4">
    <source>
        <dbReference type="ARBA" id="ARBA00022685"/>
    </source>
</evidence>
<protein>
    <submittedName>
        <fullName evidence="9">Neuropeptide B</fullName>
    </submittedName>
</protein>
<evidence type="ECO:0000256" key="3">
    <source>
        <dbReference type="ARBA" id="ARBA00022525"/>
    </source>
</evidence>
<reference evidence="9" key="1">
    <citation type="submission" date="2025-08" db="UniProtKB">
        <authorList>
            <consortium name="RefSeq"/>
        </authorList>
    </citation>
    <scope>IDENTIFICATION</scope>
</reference>